<accession>A0A0F7SNN0</accession>
<dbReference type="SUPFAM" id="SSF47802">
    <property type="entry name" value="DNA polymerase beta, N-terminal domain-like"/>
    <property type="match status" value="1"/>
</dbReference>
<keyword evidence="7 14" id="KW-0227">DNA damage</keyword>
<evidence type="ECO:0000256" key="6">
    <source>
        <dbReference type="ARBA" id="ARBA00022759"/>
    </source>
</evidence>
<evidence type="ECO:0000256" key="3">
    <source>
        <dbReference type="ARBA" id="ARBA00010015"/>
    </source>
</evidence>
<dbReference type="Gene3D" id="1.10.150.110">
    <property type="entry name" value="DNA polymerase beta, N-terminal domain-like"/>
    <property type="match status" value="1"/>
</dbReference>
<dbReference type="GO" id="GO:0031573">
    <property type="term" value="P:mitotic intra-S DNA damage checkpoint signaling"/>
    <property type="evidence" value="ECO:0007669"/>
    <property type="project" value="TreeGrafter"/>
</dbReference>
<keyword evidence="6 14" id="KW-0255">Endonuclease</keyword>
<feature type="region of interest" description="Disordered" evidence="15">
    <location>
        <begin position="504"/>
        <end position="524"/>
    </location>
</feature>
<evidence type="ECO:0000256" key="7">
    <source>
        <dbReference type="ARBA" id="ARBA00022763"/>
    </source>
</evidence>
<comment type="cofactor">
    <cofactor evidence="1 14">
        <name>Mg(2+)</name>
        <dbReference type="ChEBI" id="CHEBI:18420"/>
    </cofactor>
</comment>
<dbReference type="InterPro" id="IPR010996">
    <property type="entry name" value="HHH_MUS81"/>
</dbReference>
<evidence type="ECO:0000259" key="16">
    <source>
        <dbReference type="SMART" id="SM00891"/>
    </source>
</evidence>
<comment type="subunit">
    <text evidence="14">Interacts with EME1.</text>
</comment>
<dbReference type="Pfam" id="PF14716">
    <property type="entry name" value="HHH_8"/>
    <property type="match status" value="1"/>
</dbReference>
<dbReference type="AlphaFoldDB" id="A0A0F7SNN0"/>
<dbReference type="CDD" id="cd21036">
    <property type="entry name" value="WH_MUS81"/>
    <property type="match status" value="1"/>
</dbReference>
<evidence type="ECO:0000256" key="12">
    <source>
        <dbReference type="ARBA" id="ARBA00023242"/>
    </source>
</evidence>
<dbReference type="InterPro" id="IPR047417">
    <property type="entry name" value="WHD_MUS81"/>
</dbReference>
<dbReference type="GO" id="GO:0005634">
    <property type="term" value="C:nucleus"/>
    <property type="evidence" value="ECO:0007669"/>
    <property type="project" value="UniProtKB-SubCell"/>
</dbReference>
<organism evidence="17">
    <name type="scientific">Phaffia rhodozyma</name>
    <name type="common">Yeast</name>
    <name type="synonym">Xanthophyllomyces dendrorhous</name>
    <dbReference type="NCBI Taxonomy" id="264483"/>
    <lineage>
        <taxon>Eukaryota</taxon>
        <taxon>Fungi</taxon>
        <taxon>Dikarya</taxon>
        <taxon>Basidiomycota</taxon>
        <taxon>Agaricomycotina</taxon>
        <taxon>Tremellomycetes</taxon>
        <taxon>Cystofilobasidiales</taxon>
        <taxon>Mrakiaceae</taxon>
        <taxon>Phaffia</taxon>
    </lineage>
</organism>
<comment type="function">
    <text evidence="14">Interacts with EME1 to form a DNA structure-specific endonuclease with substrate preference for branched DNA structures with a 5'-end at the branch nick. Typical substrates include 3'-flap structures, D-loops, replication forks and nicked Holliday junctions. May be required in mitosis for the processing of stalled or collapsed replication fork intermediates. May be required in meiosis for the repair of meiosis-specific double strand breaks subsequent to single-end invasion (SEI).</text>
</comment>
<evidence type="ECO:0000256" key="11">
    <source>
        <dbReference type="ARBA" id="ARBA00023204"/>
    </source>
</evidence>
<evidence type="ECO:0000256" key="15">
    <source>
        <dbReference type="SAM" id="MobiDB-lite"/>
    </source>
</evidence>
<evidence type="ECO:0000256" key="5">
    <source>
        <dbReference type="ARBA" id="ARBA00022723"/>
    </source>
</evidence>
<evidence type="ECO:0000256" key="4">
    <source>
        <dbReference type="ARBA" id="ARBA00022722"/>
    </source>
</evidence>
<dbReference type="CDD" id="cd20074">
    <property type="entry name" value="XPF_nuclease_Mus81"/>
    <property type="match status" value="1"/>
</dbReference>
<dbReference type="GO" id="GO:0000727">
    <property type="term" value="P:double-strand break repair via break-induced replication"/>
    <property type="evidence" value="ECO:0007669"/>
    <property type="project" value="UniProtKB-UniRule"/>
</dbReference>
<dbReference type="PANTHER" id="PTHR13451:SF0">
    <property type="entry name" value="CROSSOVER JUNCTION ENDONUCLEASE MUS81"/>
    <property type="match status" value="1"/>
</dbReference>
<dbReference type="InterPro" id="IPR036388">
    <property type="entry name" value="WH-like_DNA-bd_sf"/>
</dbReference>
<name>A0A0F7SNN0_PHARH</name>
<feature type="region of interest" description="Disordered" evidence="15">
    <location>
        <begin position="604"/>
        <end position="629"/>
    </location>
</feature>
<feature type="region of interest" description="Disordered" evidence="15">
    <location>
        <begin position="294"/>
        <end position="357"/>
    </location>
</feature>
<evidence type="ECO:0000256" key="10">
    <source>
        <dbReference type="ARBA" id="ARBA00023172"/>
    </source>
</evidence>
<dbReference type="InterPro" id="IPR047416">
    <property type="entry name" value="XPF_nuclease_Mus81"/>
</dbReference>
<dbReference type="SMART" id="SM00891">
    <property type="entry name" value="ERCC4"/>
    <property type="match status" value="1"/>
</dbReference>
<dbReference type="EC" id="3.1.22.-" evidence="14"/>
<dbReference type="FunFam" id="3.40.50.10130:FF:000003">
    <property type="entry name" value="Crossover junction endonuclease MUS81"/>
    <property type="match status" value="1"/>
</dbReference>
<dbReference type="InterPro" id="IPR006166">
    <property type="entry name" value="ERCC4_domain"/>
</dbReference>
<keyword evidence="11 14" id="KW-0234">DNA repair</keyword>
<reference evidence="17" key="1">
    <citation type="submission" date="2014-08" db="EMBL/GenBank/DDBJ databases">
        <authorList>
            <person name="Sharma Rahul"/>
            <person name="Thines Marco"/>
        </authorList>
    </citation>
    <scope>NUCLEOTIDE SEQUENCE</scope>
</reference>
<feature type="region of interest" description="Disordered" evidence="15">
    <location>
        <begin position="81"/>
        <end position="187"/>
    </location>
</feature>
<keyword evidence="9 14" id="KW-0460">Magnesium</keyword>
<dbReference type="GO" id="GO:0046872">
    <property type="term" value="F:metal ion binding"/>
    <property type="evidence" value="ECO:0007669"/>
    <property type="project" value="UniProtKB-UniRule"/>
</dbReference>
<comment type="similarity">
    <text evidence="3 14">Belongs to the XPF family.</text>
</comment>
<dbReference type="GO" id="GO:0031297">
    <property type="term" value="P:replication fork processing"/>
    <property type="evidence" value="ECO:0007669"/>
    <property type="project" value="UniProtKB-ARBA"/>
</dbReference>
<dbReference type="Gene3D" id="1.10.10.10">
    <property type="entry name" value="Winged helix-like DNA-binding domain superfamily/Winged helix DNA-binding domain"/>
    <property type="match status" value="1"/>
</dbReference>
<comment type="subcellular location">
    <subcellularLocation>
        <location evidence="2 14">Nucleus</location>
    </subcellularLocation>
</comment>
<protein>
    <recommendedName>
        <fullName evidence="14">Crossover junction endonuclease MUS81</fullName>
        <ecNumber evidence="14">3.1.22.-</ecNumber>
    </recommendedName>
</protein>
<dbReference type="InterPro" id="IPR042530">
    <property type="entry name" value="EME1/EME2_C"/>
</dbReference>
<dbReference type="Pfam" id="PF21136">
    <property type="entry name" value="WHD_MUS81"/>
    <property type="match status" value="1"/>
</dbReference>
<feature type="compositionally biased region" description="Basic and acidic residues" evidence="15">
    <location>
        <begin position="295"/>
        <end position="310"/>
    </location>
</feature>
<dbReference type="SUPFAM" id="SSF52980">
    <property type="entry name" value="Restriction endonuclease-like"/>
    <property type="match status" value="1"/>
</dbReference>
<dbReference type="GO" id="GO:0006308">
    <property type="term" value="P:DNA catabolic process"/>
    <property type="evidence" value="ECO:0007669"/>
    <property type="project" value="UniProtKB-UniRule"/>
</dbReference>
<evidence type="ECO:0000256" key="8">
    <source>
        <dbReference type="ARBA" id="ARBA00022801"/>
    </source>
</evidence>
<feature type="compositionally biased region" description="Polar residues" evidence="15">
    <location>
        <begin position="124"/>
        <end position="136"/>
    </location>
</feature>
<evidence type="ECO:0000256" key="13">
    <source>
        <dbReference type="ARBA" id="ARBA00023254"/>
    </source>
</evidence>
<evidence type="ECO:0000256" key="9">
    <source>
        <dbReference type="ARBA" id="ARBA00022842"/>
    </source>
</evidence>
<dbReference type="GO" id="GO:0048476">
    <property type="term" value="C:Holliday junction resolvase complex"/>
    <property type="evidence" value="ECO:0007669"/>
    <property type="project" value="UniProtKB-UniRule"/>
</dbReference>
<evidence type="ECO:0000313" key="17">
    <source>
        <dbReference type="EMBL" id="CED83006.1"/>
    </source>
</evidence>
<sequence>MPSRPKTVCGNPLFLEWVEEMRGEAEEKGMKSASTYAKAANSLRLCPIKFIHPAQCAQLVGVGPTIIDRLSKKLAAHCKQTGISEPPLPEGLPKTRKKAVPLSQARSPLPEDNHIEFGFPPSQPIASGSGSQSQFLPPSKRKAMTSNIDGSDEDKESSSENGEPAFLRKKDSLRPSALKAKKAKKTATTKMYVPAQGTGPYAILLALVSHTTEQDQDVPVTKQDIIDIATRHSWCLKSFVVPEPGKHHTAWNGIKTLMNHELIYARGQPARWSLTELGYELACQLRASLEGFANSRDRPDRVPYHEHQRQADPLTRTEPPLRNVIPPFDTLSGSVQRSSDKSRFDGVSRTPVTNHQSTSANEKFGFHFLDRGSNRIREIDKARIKVDDSGEQLVRIEFLSSQHQLSFVKASVVDAEDAPSGRDPTNRPTVFGWVPVADVPRIAIGFPDQHLLNGAASSLPATNRTLGLGLPNVLHQPQIIPPQPSNPDVIPLSVTRSQNSRLLRSTSASASIPESAKADSTFNRSVSSGHQTRLLDSSFKTQVLDISISSVGHQTLGPQKSSNLSGPAPLPISGLGRSLIARSNSIQHRLEVPIPLSSVFHESDENRNYSTTPLPTTTTTQTGVGMTSDEPRGGVIAENEMPIDFKTMKPITWEAGSYDILLLLDTREVQSRSERDAFLDKIKLTGVDVQGRALPVGDMVWIAKRRDGFGTGLEEEVVLDFVVERKRLDDLIMSIKDGRFHEQKHRLRNSGIGQVIYLIEDYNVAYQEQVWAPQIATAVSSTQVVEGFFVKRTQSLDATVEYLRCMHDTIKTLHEGANLTIIPDRNISRSTYLSLQSYLRNHSASTPHLISYSAYVDLNSKSNSLTLHELWCRMLLTIQGMSAEKVGAVVEVYRTPMSLWRAFQTAEREEAKLTEATTVSGISLEPGKGKRQQDRVPMAKNLLADTIQGVGRRSIGRALSAKVYELFRMEHY</sequence>
<feature type="domain" description="ERCC4" evidence="16">
    <location>
        <begin position="661"/>
        <end position="763"/>
    </location>
</feature>
<proteinExistence type="inferred from homology"/>
<keyword evidence="8 14" id="KW-0378">Hydrolase</keyword>
<evidence type="ECO:0000256" key="1">
    <source>
        <dbReference type="ARBA" id="ARBA00001946"/>
    </source>
</evidence>
<evidence type="ECO:0000256" key="14">
    <source>
        <dbReference type="RuleBase" id="RU369042"/>
    </source>
</evidence>
<feature type="compositionally biased region" description="Low complexity" evidence="15">
    <location>
        <begin position="611"/>
        <end position="622"/>
    </location>
</feature>
<keyword evidence="13" id="KW-0469">Meiosis</keyword>
<dbReference type="PANTHER" id="PTHR13451">
    <property type="entry name" value="CLASS II CROSSOVER JUNCTION ENDONUCLEASE MUS81"/>
    <property type="match status" value="1"/>
</dbReference>
<dbReference type="Gene3D" id="1.10.150.670">
    <property type="entry name" value="Crossover junction endonuclease EME1, DNA-binding domain"/>
    <property type="match status" value="1"/>
</dbReference>
<dbReference type="InterPro" id="IPR033309">
    <property type="entry name" value="Mus81"/>
</dbReference>
<dbReference type="InterPro" id="IPR011335">
    <property type="entry name" value="Restrct_endonuc-II-like"/>
</dbReference>
<keyword evidence="12 14" id="KW-0539">Nucleus</keyword>
<keyword evidence="5 14" id="KW-0479">Metal-binding</keyword>
<evidence type="ECO:0000256" key="2">
    <source>
        <dbReference type="ARBA" id="ARBA00004123"/>
    </source>
</evidence>
<dbReference type="GO" id="GO:0008821">
    <property type="term" value="F:crossover junction DNA endonuclease activity"/>
    <property type="evidence" value="ECO:0007669"/>
    <property type="project" value="UniProtKB-UniRule"/>
</dbReference>
<dbReference type="Gene3D" id="3.40.50.10130">
    <property type="match status" value="1"/>
</dbReference>
<dbReference type="FunFam" id="1.10.150.110:FF:000001">
    <property type="entry name" value="Putative Crossover junction endonuclease MUS81"/>
    <property type="match status" value="1"/>
</dbReference>
<keyword evidence="4 14" id="KW-0540">Nuclease</keyword>
<dbReference type="Pfam" id="PF02732">
    <property type="entry name" value="ERCC4"/>
    <property type="match status" value="1"/>
</dbReference>
<dbReference type="GO" id="GO:0000712">
    <property type="term" value="P:resolution of meiotic recombination intermediates"/>
    <property type="evidence" value="ECO:0007669"/>
    <property type="project" value="TreeGrafter"/>
</dbReference>
<dbReference type="GO" id="GO:0048257">
    <property type="term" value="F:3'-flap endonuclease activity"/>
    <property type="evidence" value="ECO:0007669"/>
    <property type="project" value="TreeGrafter"/>
</dbReference>
<dbReference type="InterPro" id="IPR027421">
    <property type="entry name" value="DNA_pol_lamdba_lyase_dom_sf"/>
</dbReference>
<dbReference type="GO" id="GO:0003677">
    <property type="term" value="F:DNA binding"/>
    <property type="evidence" value="ECO:0007669"/>
    <property type="project" value="UniProtKB-UniRule"/>
</dbReference>
<dbReference type="EMBL" id="LN483142">
    <property type="protein sequence ID" value="CED83006.1"/>
    <property type="molecule type" value="Genomic_DNA"/>
</dbReference>
<keyword evidence="10 14" id="KW-0233">DNA recombination</keyword>